<proteinExistence type="predicted"/>
<dbReference type="Proteomes" id="UP000477750">
    <property type="component" value="Unassembled WGS sequence"/>
</dbReference>
<dbReference type="AlphaFoldDB" id="A0A6L5GBQ9"/>
<keyword evidence="2" id="KW-0808">Transferase</keyword>
<dbReference type="InterPro" id="IPR011009">
    <property type="entry name" value="Kinase-like_dom_sf"/>
</dbReference>
<dbReference type="Pfam" id="PF01636">
    <property type="entry name" value="APH"/>
    <property type="match status" value="1"/>
</dbReference>
<reference evidence="2 3" key="1">
    <citation type="submission" date="2019-10" db="EMBL/GenBank/DDBJ databases">
        <title>Glycomyces albidus sp. nov., a novel actinomycete isolated from rhizosphere soil of wheat (Triticum aestivum L.).</title>
        <authorList>
            <person name="Qian L."/>
        </authorList>
    </citation>
    <scope>NUCLEOTIDE SEQUENCE [LARGE SCALE GENOMIC DNA]</scope>
    <source>
        <strain evidence="2 3">NEAU-7082</strain>
    </source>
</reference>
<accession>A0A6L5GBQ9</accession>
<evidence type="ECO:0000313" key="3">
    <source>
        <dbReference type="Proteomes" id="UP000477750"/>
    </source>
</evidence>
<name>A0A6L5GBQ9_9ACTN</name>
<comment type="caution">
    <text evidence="2">The sequence shown here is derived from an EMBL/GenBank/DDBJ whole genome shotgun (WGS) entry which is preliminary data.</text>
</comment>
<gene>
    <name evidence="2" type="ORF">GFD30_16325</name>
</gene>
<evidence type="ECO:0000313" key="2">
    <source>
        <dbReference type="EMBL" id="MQM27129.1"/>
    </source>
</evidence>
<feature type="domain" description="Aminoglycoside phosphotransferase" evidence="1">
    <location>
        <begin position="28"/>
        <end position="275"/>
    </location>
</feature>
<keyword evidence="3" id="KW-1185">Reference proteome</keyword>
<dbReference type="EMBL" id="WIAO01000020">
    <property type="protein sequence ID" value="MQM27129.1"/>
    <property type="molecule type" value="Genomic_DNA"/>
</dbReference>
<dbReference type="InterPro" id="IPR002575">
    <property type="entry name" value="Aminoglycoside_PTrfase"/>
</dbReference>
<evidence type="ECO:0000259" key="1">
    <source>
        <dbReference type="Pfam" id="PF01636"/>
    </source>
</evidence>
<protein>
    <submittedName>
        <fullName evidence="2">Phosphotransferase</fullName>
    </submittedName>
</protein>
<dbReference type="RefSeq" id="WP_153026268.1">
    <property type="nucleotide sequence ID" value="NZ_WIAO01000020.1"/>
</dbReference>
<dbReference type="SUPFAM" id="SSF56112">
    <property type="entry name" value="Protein kinase-like (PK-like)"/>
    <property type="match status" value="1"/>
</dbReference>
<organism evidence="2 3">
    <name type="scientific">Glycomyces albidus</name>
    <dbReference type="NCBI Taxonomy" id="2656774"/>
    <lineage>
        <taxon>Bacteria</taxon>
        <taxon>Bacillati</taxon>
        <taxon>Actinomycetota</taxon>
        <taxon>Actinomycetes</taxon>
        <taxon>Glycomycetales</taxon>
        <taxon>Glycomycetaceae</taxon>
        <taxon>Glycomyces</taxon>
    </lineage>
</organism>
<dbReference type="Gene3D" id="3.30.200.20">
    <property type="entry name" value="Phosphorylase Kinase, domain 1"/>
    <property type="match status" value="1"/>
</dbReference>
<sequence length="344" mass="37482">MAPPEPRPRAGLDPIARAYRLGTVTACRYLPDGLLNRNWRLDTDAGAFALKELDALDPDSARRSLALTASVAADGVPVAAAVPAADGTTVAEIGGHGYYLTPWIDGTHLLGPDMDAGTSFHMGAVIGRIHTALARPGLLPEAGPSTEGPPTVATAHDRIGDYLDQIAARAEPDAFDRAAEPLLRSRLDLIAAHERLRPSEDPPAGPAGWTHGDCQNWNLLWRGDRIAAVLDWDRVRPNPYGEEIVRAATYQFALPDGRIDLDNVAALVAGYRTVAGIGSDALADAARRRWWRLLTSVWHLKYHYYLDRTASDRVFFSDERLLRWWTANLDAVEAAFTRGEAGRS</sequence>
<dbReference type="GO" id="GO:0016740">
    <property type="term" value="F:transferase activity"/>
    <property type="evidence" value="ECO:0007669"/>
    <property type="project" value="UniProtKB-KW"/>
</dbReference>
<dbReference type="Gene3D" id="3.90.1200.10">
    <property type="match status" value="1"/>
</dbReference>